<dbReference type="EMBL" id="BLAL01000291">
    <property type="protein sequence ID" value="GET00805.1"/>
    <property type="molecule type" value="Genomic_DNA"/>
</dbReference>
<feature type="region of interest" description="Disordered" evidence="1">
    <location>
        <begin position="48"/>
        <end position="97"/>
    </location>
</feature>
<dbReference type="Proteomes" id="UP000247702">
    <property type="component" value="Unassembled WGS sequence"/>
</dbReference>
<name>A0A2Z6QVP5_9GLOM</name>
<reference evidence="3" key="2">
    <citation type="submission" date="2019-10" db="EMBL/GenBank/DDBJ databases">
        <title>Conservation and host-specific expression of non-tandemly repeated heterogenous ribosome RNA gene in arbuscular mycorrhizal fungi.</title>
        <authorList>
            <person name="Maeda T."/>
            <person name="Kobayashi Y."/>
            <person name="Nakagawa T."/>
            <person name="Ezawa T."/>
            <person name="Yamaguchi K."/>
            <person name="Bino T."/>
            <person name="Nishimoto Y."/>
            <person name="Shigenobu S."/>
            <person name="Kawaguchi M."/>
        </authorList>
    </citation>
    <scope>NUCLEOTIDE SEQUENCE</scope>
    <source>
        <strain evidence="3">HR1</strain>
    </source>
</reference>
<evidence type="ECO:0000256" key="1">
    <source>
        <dbReference type="SAM" id="MobiDB-lite"/>
    </source>
</evidence>
<accession>A0A2Z6QVP5</accession>
<dbReference type="OrthoDB" id="2430528at2759"/>
<evidence type="ECO:0000313" key="3">
    <source>
        <dbReference type="EMBL" id="GET00805.1"/>
    </source>
</evidence>
<organism evidence="2 4">
    <name type="scientific">Rhizophagus clarus</name>
    <dbReference type="NCBI Taxonomy" id="94130"/>
    <lineage>
        <taxon>Eukaryota</taxon>
        <taxon>Fungi</taxon>
        <taxon>Fungi incertae sedis</taxon>
        <taxon>Mucoromycota</taxon>
        <taxon>Glomeromycotina</taxon>
        <taxon>Glomeromycetes</taxon>
        <taxon>Glomerales</taxon>
        <taxon>Glomeraceae</taxon>
        <taxon>Rhizophagus</taxon>
    </lineage>
</organism>
<keyword evidence="4" id="KW-1185">Reference proteome</keyword>
<reference evidence="2 4" key="1">
    <citation type="submission" date="2017-11" db="EMBL/GenBank/DDBJ databases">
        <title>The genome of Rhizophagus clarus HR1 reveals common genetic basis of auxotrophy among arbuscular mycorrhizal fungi.</title>
        <authorList>
            <person name="Kobayashi Y."/>
        </authorList>
    </citation>
    <scope>NUCLEOTIDE SEQUENCE [LARGE SCALE GENOMIC DNA]</scope>
    <source>
        <strain evidence="2 4">HR1</strain>
    </source>
</reference>
<dbReference type="Proteomes" id="UP000615446">
    <property type="component" value="Unassembled WGS sequence"/>
</dbReference>
<protein>
    <submittedName>
        <fullName evidence="2">Uncharacterized protein</fullName>
    </submittedName>
</protein>
<proteinExistence type="predicted"/>
<feature type="compositionally biased region" description="Acidic residues" evidence="1">
    <location>
        <begin position="48"/>
        <end position="60"/>
    </location>
</feature>
<gene>
    <name evidence="3" type="ORF">RCL2_002724700</name>
    <name evidence="2" type="ORF">RclHR1_01090025</name>
</gene>
<comment type="caution">
    <text evidence="2">The sequence shown here is derived from an EMBL/GenBank/DDBJ whole genome shotgun (WGS) entry which is preliminary data.</text>
</comment>
<evidence type="ECO:0000313" key="2">
    <source>
        <dbReference type="EMBL" id="GBB84286.1"/>
    </source>
</evidence>
<feature type="compositionally biased region" description="Basic and acidic residues" evidence="1">
    <location>
        <begin position="73"/>
        <end position="88"/>
    </location>
</feature>
<dbReference type="EMBL" id="BEXD01000102">
    <property type="protein sequence ID" value="GBB84286.1"/>
    <property type="molecule type" value="Genomic_DNA"/>
</dbReference>
<evidence type="ECO:0000313" key="4">
    <source>
        <dbReference type="Proteomes" id="UP000247702"/>
    </source>
</evidence>
<dbReference type="AlphaFoldDB" id="A0A2Z6QVP5"/>
<sequence length="97" mass="11275">MELIKTTEIVNLLELFEDATTYFSRTSYATLSIIYNLIQVLKFKYAENDDNNDDNSEIEQDAPNIQHEESDEESKLSDSDEDNPKLDTPEQSTSYHY</sequence>